<protein>
    <submittedName>
        <fullName evidence="1">Uncharacterized protein</fullName>
    </submittedName>
</protein>
<dbReference type="Proteomes" id="UP000093000">
    <property type="component" value="Unassembled WGS sequence"/>
</dbReference>
<organism evidence="1 2">
    <name type="scientific">Choanephora cucurbitarum</name>
    <dbReference type="NCBI Taxonomy" id="101091"/>
    <lineage>
        <taxon>Eukaryota</taxon>
        <taxon>Fungi</taxon>
        <taxon>Fungi incertae sedis</taxon>
        <taxon>Mucoromycota</taxon>
        <taxon>Mucoromycotina</taxon>
        <taxon>Mucoromycetes</taxon>
        <taxon>Mucorales</taxon>
        <taxon>Mucorineae</taxon>
        <taxon>Choanephoraceae</taxon>
        <taxon>Choanephoroideae</taxon>
        <taxon>Choanephora</taxon>
    </lineage>
</organism>
<dbReference type="AlphaFoldDB" id="A0A1C7MW48"/>
<proteinExistence type="predicted"/>
<dbReference type="STRING" id="101091.A0A1C7MW48"/>
<dbReference type="InParanoid" id="A0A1C7MW48"/>
<dbReference type="EMBL" id="LUGH01001543">
    <property type="protein sequence ID" value="OBZ80988.1"/>
    <property type="molecule type" value="Genomic_DNA"/>
</dbReference>
<keyword evidence="2" id="KW-1185">Reference proteome</keyword>
<name>A0A1C7MW48_9FUNG</name>
<sequence>PKDFTINQHYLEHLPAVAKEFNLSQISCYSLERRIRGLKTKINSTQKPEVNAANILISTANANFHSRSKALNGVEEVNQIDTAFKNIANLNDFSNYNLKKHLADVINVSTQGIEPTIKYANGIAIKKKVFYHSSLHPGNRKTRTCTNALVKSERGNEPCIAKTLLSFKHQQSLHDLPKYFVLIQLYSQISVSLAGIPFCDGNQHVNMNDLYANTLLKVVPVDALISPVATMKSNCALKENNNRIYFFWPQMQRANMQIGQAISASNFEDAIFNY</sequence>
<comment type="caution">
    <text evidence="1">The sequence shown here is derived from an EMBL/GenBank/DDBJ whole genome shotgun (WGS) entry which is preliminary data.</text>
</comment>
<feature type="non-terminal residue" evidence="1">
    <location>
        <position position="1"/>
    </location>
</feature>
<gene>
    <name evidence="1" type="ORF">A0J61_10964</name>
</gene>
<accession>A0A1C7MW48</accession>
<evidence type="ECO:0000313" key="1">
    <source>
        <dbReference type="EMBL" id="OBZ80988.1"/>
    </source>
</evidence>
<reference evidence="1 2" key="1">
    <citation type="submission" date="2016-03" db="EMBL/GenBank/DDBJ databases">
        <title>Choanephora cucurbitarum.</title>
        <authorList>
            <person name="Min B."/>
            <person name="Park H."/>
            <person name="Park J.-H."/>
            <person name="Shin H.-D."/>
            <person name="Choi I.-G."/>
        </authorList>
    </citation>
    <scope>NUCLEOTIDE SEQUENCE [LARGE SCALE GENOMIC DNA]</scope>
    <source>
        <strain evidence="1 2">KUS-F28377</strain>
    </source>
</reference>
<evidence type="ECO:0000313" key="2">
    <source>
        <dbReference type="Proteomes" id="UP000093000"/>
    </source>
</evidence>